<reference evidence="1" key="2">
    <citation type="journal article" date="2015" name="Data Brief">
        <title>Shoot transcriptome of the giant reed, Arundo donax.</title>
        <authorList>
            <person name="Barrero R.A."/>
            <person name="Guerrero F.D."/>
            <person name="Moolhuijzen P."/>
            <person name="Goolsby J.A."/>
            <person name="Tidwell J."/>
            <person name="Bellgard S.E."/>
            <person name="Bellgard M.I."/>
        </authorList>
    </citation>
    <scope>NUCLEOTIDE SEQUENCE</scope>
    <source>
        <tissue evidence="1">Shoot tissue taken approximately 20 cm above the soil surface</tissue>
    </source>
</reference>
<sequence>MHRIICFNKHSRNRSTNISLLVMQFIFIVLP</sequence>
<accession>A0A0A9BD03</accession>
<evidence type="ECO:0000313" key="1">
    <source>
        <dbReference type="EMBL" id="JAD61216.1"/>
    </source>
</evidence>
<reference evidence="1" key="1">
    <citation type="submission" date="2014-09" db="EMBL/GenBank/DDBJ databases">
        <authorList>
            <person name="Magalhaes I.L.F."/>
            <person name="Oliveira U."/>
            <person name="Santos F.R."/>
            <person name="Vidigal T.H.D.A."/>
            <person name="Brescovit A.D."/>
            <person name="Santos A.J."/>
        </authorList>
    </citation>
    <scope>NUCLEOTIDE SEQUENCE</scope>
    <source>
        <tissue evidence="1">Shoot tissue taken approximately 20 cm above the soil surface</tissue>
    </source>
</reference>
<protein>
    <submittedName>
        <fullName evidence="1">Uncharacterized protein</fullName>
    </submittedName>
</protein>
<proteinExistence type="predicted"/>
<name>A0A0A9BD03_ARUDO</name>
<organism evidence="1">
    <name type="scientific">Arundo donax</name>
    <name type="common">Giant reed</name>
    <name type="synonym">Donax arundinaceus</name>
    <dbReference type="NCBI Taxonomy" id="35708"/>
    <lineage>
        <taxon>Eukaryota</taxon>
        <taxon>Viridiplantae</taxon>
        <taxon>Streptophyta</taxon>
        <taxon>Embryophyta</taxon>
        <taxon>Tracheophyta</taxon>
        <taxon>Spermatophyta</taxon>
        <taxon>Magnoliopsida</taxon>
        <taxon>Liliopsida</taxon>
        <taxon>Poales</taxon>
        <taxon>Poaceae</taxon>
        <taxon>PACMAD clade</taxon>
        <taxon>Arundinoideae</taxon>
        <taxon>Arundineae</taxon>
        <taxon>Arundo</taxon>
    </lineage>
</organism>
<dbReference type="AlphaFoldDB" id="A0A0A9BD03"/>
<dbReference type="EMBL" id="GBRH01236679">
    <property type="protein sequence ID" value="JAD61216.1"/>
    <property type="molecule type" value="Transcribed_RNA"/>
</dbReference>